<protein>
    <recommendedName>
        <fullName evidence="4">3-oxoacyl-[acyl-carrier-protein] reductase MabA</fullName>
    </recommendedName>
</protein>
<keyword evidence="3" id="KW-0964">Secreted</keyword>
<comment type="similarity">
    <text evidence="2">Belongs to the short-chain dehydrogenases/reductases (SDR) family.</text>
</comment>
<proteinExistence type="inferred from homology"/>
<evidence type="ECO:0000256" key="2">
    <source>
        <dbReference type="ARBA" id="ARBA00006484"/>
    </source>
</evidence>
<dbReference type="RefSeq" id="WP_072937073.1">
    <property type="nucleotide sequence ID" value="NZ_FNSV01000005.1"/>
</dbReference>
<evidence type="ECO:0000256" key="4">
    <source>
        <dbReference type="ARBA" id="ARBA00040781"/>
    </source>
</evidence>
<evidence type="ECO:0000256" key="1">
    <source>
        <dbReference type="ARBA" id="ARBA00004191"/>
    </source>
</evidence>
<comment type="catalytic activity">
    <reaction evidence="5">
        <text>a (3R)-hydroxyacyl-[ACP] + NADP(+) = a 3-oxoacyl-[ACP] + NADPH + H(+)</text>
        <dbReference type="Rhea" id="RHEA:17397"/>
        <dbReference type="Rhea" id="RHEA-COMP:9916"/>
        <dbReference type="Rhea" id="RHEA-COMP:9945"/>
        <dbReference type="ChEBI" id="CHEBI:15378"/>
        <dbReference type="ChEBI" id="CHEBI:57783"/>
        <dbReference type="ChEBI" id="CHEBI:58349"/>
        <dbReference type="ChEBI" id="CHEBI:78776"/>
        <dbReference type="ChEBI" id="CHEBI:78827"/>
        <dbReference type="EC" id="1.1.1.100"/>
    </reaction>
    <physiologicalReaction direction="right-to-left" evidence="5">
        <dbReference type="Rhea" id="RHEA:17399"/>
    </physiologicalReaction>
</comment>
<reference evidence="7" key="1">
    <citation type="submission" date="2016-10" db="EMBL/GenBank/DDBJ databases">
        <authorList>
            <person name="Varghese N."/>
            <person name="Submissions S."/>
        </authorList>
    </citation>
    <scope>NUCLEOTIDE SEQUENCE [LARGE SCALE GENOMIC DNA]</scope>
    <source>
        <strain evidence="7">DSM 44498</strain>
    </source>
</reference>
<dbReference type="OrthoDB" id="286404at2"/>
<dbReference type="Pfam" id="PF13561">
    <property type="entry name" value="adh_short_C2"/>
    <property type="match status" value="1"/>
</dbReference>
<dbReference type="Proteomes" id="UP000183561">
    <property type="component" value="Unassembled WGS sequence"/>
</dbReference>
<gene>
    <name evidence="6" type="ORF">SAMN04490239_6556</name>
</gene>
<evidence type="ECO:0000256" key="3">
    <source>
        <dbReference type="ARBA" id="ARBA00022512"/>
    </source>
</evidence>
<dbReference type="Gene3D" id="3.40.50.720">
    <property type="entry name" value="NAD(P)-binding Rossmann-like Domain"/>
    <property type="match status" value="1"/>
</dbReference>
<dbReference type="PANTHER" id="PTHR42879">
    <property type="entry name" value="3-OXOACYL-(ACYL-CARRIER-PROTEIN) REDUCTASE"/>
    <property type="match status" value="1"/>
</dbReference>
<dbReference type="InterPro" id="IPR036291">
    <property type="entry name" value="NAD(P)-bd_dom_sf"/>
</dbReference>
<keyword evidence="7" id="KW-1185">Reference proteome</keyword>
<dbReference type="EMBL" id="FNSV01000005">
    <property type="protein sequence ID" value="SED04432.1"/>
    <property type="molecule type" value="Genomic_DNA"/>
</dbReference>
<evidence type="ECO:0000313" key="7">
    <source>
        <dbReference type="Proteomes" id="UP000183561"/>
    </source>
</evidence>
<dbReference type="InterPro" id="IPR002347">
    <property type="entry name" value="SDR_fam"/>
</dbReference>
<dbReference type="InterPro" id="IPR050259">
    <property type="entry name" value="SDR"/>
</dbReference>
<sequence>MTTDTPEVWVPDLSEATVYIVGGTSGVGLQVARQLVRAGTQRIGLVGRNTERGEKAAAEIRTLASGVWAFFAAGDVNDPAEAARVTEELSASLGPADILINSTVSAFTPQLFHDTLPEDVPAILLQQALGPINMCRTVLPHMRAKHGGAIVNIASDAAKHPTPGESVIGAAMAAIVMFSKTLAMEAKRDGIRINAVTPSLIRDTGAYDRVMAEPFSAKLFAKAAGLASLGVAEPVDVADLVLFLCSPQARRITGQAVSPNGGISAG</sequence>
<evidence type="ECO:0000313" key="6">
    <source>
        <dbReference type="EMBL" id="SED04432.1"/>
    </source>
</evidence>
<dbReference type="PRINTS" id="PR00081">
    <property type="entry name" value="GDHRDH"/>
</dbReference>
<name>A0A1H4XFE7_9NOCA</name>
<dbReference type="GO" id="GO:0004316">
    <property type="term" value="F:3-oxoacyl-[acyl-carrier-protein] reductase (NADPH) activity"/>
    <property type="evidence" value="ECO:0007669"/>
    <property type="project" value="UniProtKB-EC"/>
</dbReference>
<keyword evidence="3" id="KW-0134">Cell wall</keyword>
<evidence type="ECO:0000256" key="5">
    <source>
        <dbReference type="ARBA" id="ARBA00047400"/>
    </source>
</evidence>
<accession>A0A1H4XFE7</accession>
<dbReference type="CDD" id="cd05233">
    <property type="entry name" value="SDR_c"/>
    <property type="match status" value="1"/>
</dbReference>
<organism evidence="6 7">
    <name type="scientific">Rhodococcus koreensis</name>
    <dbReference type="NCBI Taxonomy" id="99653"/>
    <lineage>
        <taxon>Bacteria</taxon>
        <taxon>Bacillati</taxon>
        <taxon>Actinomycetota</taxon>
        <taxon>Actinomycetes</taxon>
        <taxon>Mycobacteriales</taxon>
        <taxon>Nocardiaceae</taxon>
        <taxon>Rhodococcus</taxon>
    </lineage>
</organism>
<dbReference type="AlphaFoldDB" id="A0A1H4XFE7"/>
<dbReference type="SUPFAM" id="SSF51735">
    <property type="entry name" value="NAD(P)-binding Rossmann-fold domains"/>
    <property type="match status" value="1"/>
</dbReference>
<comment type="subcellular location">
    <subcellularLocation>
        <location evidence="1">Secreted</location>
        <location evidence="1">Cell wall</location>
    </subcellularLocation>
</comment>